<name>A0A8S5TCF2_9CAUD</name>
<sequence>MRGRVYLPRRKRTIRPETDGTGIRFPGKTSSGERTTEIKERGPLSNSFSFESFNQGITEGWQFFVRQFGLASDAKRTENLCTLGRRMLEELLQFGDHGLTQFDRVDRRSRSGLRFGLRRRSWCSYWRKVSCAHRFDRCSFWLRRRSGGRNRSLHGFHAQGLFDDFSKRLECFGVFLDGIF</sequence>
<accession>A0A8S5TCF2</accession>
<evidence type="ECO:0000256" key="1">
    <source>
        <dbReference type="SAM" id="MobiDB-lite"/>
    </source>
</evidence>
<proteinExistence type="predicted"/>
<dbReference type="EMBL" id="BK032800">
    <property type="protein sequence ID" value="DAF60981.1"/>
    <property type="molecule type" value="Genomic_DNA"/>
</dbReference>
<evidence type="ECO:0000313" key="2">
    <source>
        <dbReference type="EMBL" id="DAF60981.1"/>
    </source>
</evidence>
<reference evidence="2" key="1">
    <citation type="journal article" date="2021" name="Proc. Natl. Acad. Sci. U.S.A.">
        <title>A Catalog of Tens of Thousands of Viruses from Human Metagenomes Reveals Hidden Associations with Chronic Diseases.</title>
        <authorList>
            <person name="Tisza M.J."/>
            <person name="Buck C.B."/>
        </authorList>
    </citation>
    <scope>NUCLEOTIDE SEQUENCE</scope>
    <source>
        <strain evidence="2">CtlMy11</strain>
    </source>
</reference>
<protein>
    <submittedName>
        <fullName evidence="2">Uncharacterized protein</fullName>
    </submittedName>
</protein>
<organism evidence="2">
    <name type="scientific">Podoviridae sp. ctlMy11</name>
    <dbReference type="NCBI Taxonomy" id="2827746"/>
    <lineage>
        <taxon>Viruses</taxon>
        <taxon>Duplodnaviria</taxon>
        <taxon>Heunggongvirae</taxon>
        <taxon>Uroviricota</taxon>
        <taxon>Caudoviricetes</taxon>
    </lineage>
</organism>
<feature type="region of interest" description="Disordered" evidence="1">
    <location>
        <begin position="16"/>
        <end position="37"/>
    </location>
</feature>